<keyword evidence="2" id="KW-1185">Reference proteome</keyword>
<sequence>MPPAPIDLKDGNVYRLVSPYNKYVIELHELKKVPVINNPTGSQWQQWKAIKVYSLWKFESVAVPGLYLGLDRSETVKNGVTVSITPNQDFLWDVTSDVHPACPNALRLRIPHMKHVLEFELNGTLASHKLQLIECYKGVHQCWIIDEDIEPAIPCINGSVYHIQNVRTETVVHFEPHTGNVRGYHYNEGRNQLACQWEAIRAGSDESLWSFKNILNGQYLGISGDVAEPGKLIIGSKIPFKWRLVPNALNSNHFELYVPHVDLSMDIKDLSNAPGTEINLSKPCRDRHWRFEKVDIPNRNLPLWAQEYPGAG</sequence>
<name>A0A5C3L7D4_COPMA</name>
<protein>
    <recommendedName>
        <fullName evidence="3">Ricin B lectin domain-containing protein</fullName>
    </recommendedName>
</protein>
<accession>A0A5C3L7D4</accession>
<reference evidence="1 2" key="1">
    <citation type="journal article" date="2019" name="Nat. Ecol. Evol.">
        <title>Megaphylogeny resolves global patterns of mushroom evolution.</title>
        <authorList>
            <person name="Varga T."/>
            <person name="Krizsan K."/>
            <person name="Foldi C."/>
            <person name="Dima B."/>
            <person name="Sanchez-Garcia M."/>
            <person name="Sanchez-Ramirez S."/>
            <person name="Szollosi G.J."/>
            <person name="Szarkandi J.G."/>
            <person name="Papp V."/>
            <person name="Albert L."/>
            <person name="Andreopoulos W."/>
            <person name="Angelini C."/>
            <person name="Antonin V."/>
            <person name="Barry K.W."/>
            <person name="Bougher N.L."/>
            <person name="Buchanan P."/>
            <person name="Buyck B."/>
            <person name="Bense V."/>
            <person name="Catcheside P."/>
            <person name="Chovatia M."/>
            <person name="Cooper J."/>
            <person name="Damon W."/>
            <person name="Desjardin D."/>
            <person name="Finy P."/>
            <person name="Geml J."/>
            <person name="Haridas S."/>
            <person name="Hughes K."/>
            <person name="Justo A."/>
            <person name="Karasinski D."/>
            <person name="Kautmanova I."/>
            <person name="Kiss B."/>
            <person name="Kocsube S."/>
            <person name="Kotiranta H."/>
            <person name="LaButti K.M."/>
            <person name="Lechner B.E."/>
            <person name="Liimatainen K."/>
            <person name="Lipzen A."/>
            <person name="Lukacs Z."/>
            <person name="Mihaltcheva S."/>
            <person name="Morgado L.N."/>
            <person name="Niskanen T."/>
            <person name="Noordeloos M.E."/>
            <person name="Ohm R.A."/>
            <person name="Ortiz-Santana B."/>
            <person name="Ovrebo C."/>
            <person name="Racz N."/>
            <person name="Riley R."/>
            <person name="Savchenko A."/>
            <person name="Shiryaev A."/>
            <person name="Soop K."/>
            <person name="Spirin V."/>
            <person name="Szebenyi C."/>
            <person name="Tomsovsky M."/>
            <person name="Tulloss R.E."/>
            <person name="Uehling J."/>
            <person name="Grigoriev I.V."/>
            <person name="Vagvolgyi C."/>
            <person name="Papp T."/>
            <person name="Martin F.M."/>
            <person name="Miettinen O."/>
            <person name="Hibbett D.S."/>
            <person name="Nagy L.G."/>
        </authorList>
    </citation>
    <scope>NUCLEOTIDE SEQUENCE [LARGE SCALE GENOMIC DNA]</scope>
    <source>
        <strain evidence="1 2">CBS 121175</strain>
    </source>
</reference>
<gene>
    <name evidence="1" type="ORF">FA15DRAFT_669805</name>
</gene>
<evidence type="ECO:0000313" key="1">
    <source>
        <dbReference type="EMBL" id="TFK24148.1"/>
    </source>
</evidence>
<dbReference type="Proteomes" id="UP000307440">
    <property type="component" value="Unassembled WGS sequence"/>
</dbReference>
<dbReference type="AlphaFoldDB" id="A0A5C3L7D4"/>
<dbReference type="InterPro" id="IPR035992">
    <property type="entry name" value="Ricin_B-like_lectins"/>
</dbReference>
<dbReference type="STRING" id="230819.A0A5C3L7D4"/>
<dbReference type="Gene3D" id="2.80.10.50">
    <property type="match status" value="2"/>
</dbReference>
<organism evidence="1 2">
    <name type="scientific">Coprinopsis marcescibilis</name>
    <name type="common">Agaric fungus</name>
    <name type="synonym">Psathyrella marcescibilis</name>
    <dbReference type="NCBI Taxonomy" id="230819"/>
    <lineage>
        <taxon>Eukaryota</taxon>
        <taxon>Fungi</taxon>
        <taxon>Dikarya</taxon>
        <taxon>Basidiomycota</taxon>
        <taxon>Agaricomycotina</taxon>
        <taxon>Agaricomycetes</taxon>
        <taxon>Agaricomycetidae</taxon>
        <taxon>Agaricales</taxon>
        <taxon>Agaricineae</taxon>
        <taxon>Psathyrellaceae</taxon>
        <taxon>Coprinopsis</taxon>
    </lineage>
</organism>
<dbReference type="SUPFAM" id="SSF50370">
    <property type="entry name" value="Ricin B-like lectins"/>
    <property type="match status" value="2"/>
</dbReference>
<dbReference type="CDD" id="cd23422">
    <property type="entry name" value="beta-trefoil_Ricin_MPL_CNL"/>
    <property type="match status" value="1"/>
</dbReference>
<evidence type="ECO:0000313" key="2">
    <source>
        <dbReference type="Proteomes" id="UP000307440"/>
    </source>
</evidence>
<dbReference type="OrthoDB" id="2131701at2759"/>
<evidence type="ECO:0008006" key="3">
    <source>
        <dbReference type="Google" id="ProtNLM"/>
    </source>
</evidence>
<proteinExistence type="predicted"/>
<dbReference type="EMBL" id="ML210205">
    <property type="protein sequence ID" value="TFK24148.1"/>
    <property type="molecule type" value="Genomic_DNA"/>
</dbReference>